<dbReference type="Pfam" id="PF00248">
    <property type="entry name" value="Aldo_ket_red"/>
    <property type="match status" value="1"/>
</dbReference>
<name>A0A9P7Q7H3_9HYPO</name>
<dbReference type="Gene3D" id="3.20.20.100">
    <property type="entry name" value="NADP-dependent oxidoreductase domain"/>
    <property type="match status" value="1"/>
</dbReference>
<protein>
    <recommendedName>
        <fullName evidence="2">NADP-dependent oxidoreductase domain-containing protein</fullName>
    </recommendedName>
</protein>
<dbReference type="InterPro" id="IPR036812">
    <property type="entry name" value="NAD(P)_OxRdtase_dom_sf"/>
</dbReference>
<reference evidence="3 4" key="1">
    <citation type="journal article" date="2020" name="bioRxiv">
        <title>Whole genome comparisons of ergot fungi reveals the divergence and evolution of species within the genus Claviceps are the result of varying mechanisms driving genome evolution and host range expansion.</title>
        <authorList>
            <person name="Wyka S.A."/>
            <person name="Mondo S.J."/>
            <person name="Liu M."/>
            <person name="Dettman J."/>
            <person name="Nalam V."/>
            <person name="Broders K.D."/>
        </authorList>
    </citation>
    <scope>NUCLEOTIDE SEQUENCE [LARGE SCALE GENOMIC DNA]</scope>
    <source>
        <strain evidence="3 4">LM576</strain>
    </source>
</reference>
<dbReference type="Proteomes" id="UP000732380">
    <property type="component" value="Unassembled WGS sequence"/>
</dbReference>
<evidence type="ECO:0000256" key="1">
    <source>
        <dbReference type="ARBA" id="ARBA00023002"/>
    </source>
</evidence>
<evidence type="ECO:0000259" key="2">
    <source>
        <dbReference type="Pfam" id="PF00248"/>
    </source>
</evidence>
<sequence>MGTRYVQSQTSRLSRDLTLPYPTRSKMPKLVYGTAWKKEKTADLVYAALKTGFRAVDTAAQPKHYNEEGVAAGVKRAVNEGIVKRQDLFIQTKFTAPAGQNHITPYDINAPLIEKVHQSIQSSLDNFTIGDGQDPYLDCVVLHAPMDTLHETLTVWRVLESYTPHKIVNLGVSNTTLSIVEVLYHNMAVRPVIVQNRFYDGSDFEHRIRAYCREKHLIFQSFWTLSSNADLLRCEPVKSVAKKAEVDPVAAYYTLVISLGSMSVLDGTSNLAHMEQDLEGLEKIGVWAEREGRDDWDAALAAFKEIIGDK</sequence>
<gene>
    <name evidence="3" type="ORF">E4U13_005138</name>
</gene>
<keyword evidence="1" id="KW-0560">Oxidoreductase</keyword>
<dbReference type="InterPro" id="IPR023210">
    <property type="entry name" value="NADP_OxRdtase_dom"/>
</dbReference>
<dbReference type="GO" id="GO:0016491">
    <property type="term" value="F:oxidoreductase activity"/>
    <property type="evidence" value="ECO:0007669"/>
    <property type="project" value="UniProtKB-KW"/>
</dbReference>
<dbReference type="PANTHER" id="PTHR11732">
    <property type="entry name" value="ALDO/KETO REDUCTASE"/>
    <property type="match status" value="1"/>
</dbReference>
<accession>A0A9P7Q7H3</accession>
<evidence type="ECO:0000313" key="3">
    <source>
        <dbReference type="EMBL" id="KAG6121237.1"/>
    </source>
</evidence>
<dbReference type="EMBL" id="SRQM01000041">
    <property type="protein sequence ID" value="KAG6121237.1"/>
    <property type="molecule type" value="Genomic_DNA"/>
</dbReference>
<comment type="caution">
    <text evidence="3">The sequence shown here is derived from an EMBL/GenBank/DDBJ whole genome shotgun (WGS) entry which is preliminary data.</text>
</comment>
<dbReference type="InterPro" id="IPR020471">
    <property type="entry name" value="AKR"/>
</dbReference>
<organism evidence="3 4">
    <name type="scientific">Claviceps humidiphila</name>
    <dbReference type="NCBI Taxonomy" id="1294629"/>
    <lineage>
        <taxon>Eukaryota</taxon>
        <taxon>Fungi</taxon>
        <taxon>Dikarya</taxon>
        <taxon>Ascomycota</taxon>
        <taxon>Pezizomycotina</taxon>
        <taxon>Sordariomycetes</taxon>
        <taxon>Hypocreomycetidae</taxon>
        <taxon>Hypocreales</taxon>
        <taxon>Clavicipitaceae</taxon>
        <taxon>Claviceps</taxon>
    </lineage>
</organism>
<evidence type="ECO:0000313" key="4">
    <source>
        <dbReference type="Proteomes" id="UP000732380"/>
    </source>
</evidence>
<proteinExistence type="predicted"/>
<feature type="domain" description="NADP-dependent oxidoreductase" evidence="2">
    <location>
        <begin position="35"/>
        <end position="219"/>
    </location>
</feature>
<dbReference type="SUPFAM" id="SSF51430">
    <property type="entry name" value="NAD(P)-linked oxidoreductase"/>
    <property type="match status" value="1"/>
</dbReference>
<dbReference type="AlphaFoldDB" id="A0A9P7Q7H3"/>
<keyword evidence="4" id="KW-1185">Reference proteome</keyword>